<reference evidence="2 3" key="1">
    <citation type="journal article" date="2019" name="Environ. Microbiol.">
        <title>At the nexus of three kingdoms: the genome of the mycorrhizal fungus Gigaspora margarita provides insights into plant, endobacterial and fungal interactions.</title>
        <authorList>
            <person name="Venice F."/>
            <person name="Ghignone S."/>
            <person name="Salvioli di Fossalunga A."/>
            <person name="Amselem J."/>
            <person name="Novero M."/>
            <person name="Xianan X."/>
            <person name="Sedzielewska Toro K."/>
            <person name="Morin E."/>
            <person name="Lipzen A."/>
            <person name="Grigoriev I.V."/>
            <person name="Henrissat B."/>
            <person name="Martin F.M."/>
            <person name="Bonfante P."/>
        </authorList>
    </citation>
    <scope>NUCLEOTIDE SEQUENCE [LARGE SCALE GENOMIC DNA]</scope>
    <source>
        <strain evidence="2 3">BEG34</strain>
    </source>
</reference>
<dbReference type="AlphaFoldDB" id="A0A8H4B2B2"/>
<gene>
    <name evidence="2" type="ORF">F8M41_019590</name>
</gene>
<protein>
    <submittedName>
        <fullName evidence="2">Uncharacterized protein</fullName>
    </submittedName>
</protein>
<organism evidence="2 3">
    <name type="scientific">Gigaspora margarita</name>
    <dbReference type="NCBI Taxonomy" id="4874"/>
    <lineage>
        <taxon>Eukaryota</taxon>
        <taxon>Fungi</taxon>
        <taxon>Fungi incertae sedis</taxon>
        <taxon>Mucoromycota</taxon>
        <taxon>Glomeromycotina</taxon>
        <taxon>Glomeromycetes</taxon>
        <taxon>Diversisporales</taxon>
        <taxon>Gigasporaceae</taxon>
        <taxon>Gigaspora</taxon>
    </lineage>
</organism>
<dbReference type="EMBL" id="WTPW01000052">
    <property type="protein sequence ID" value="KAF0554098.1"/>
    <property type="molecule type" value="Genomic_DNA"/>
</dbReference>
<evidence type="ECO:0000313" key="2">
    <source>
        <dbReference type="EMBL" id="KAF0554098.1"/>
    </source>
</evidence>
<proteinExistence type="predicted"/>
<keyword evidence="1" id="KW-0472">Membrane</keyword>
<keyword evidence="1" id="KW-1133">Transmembrane helix</keyword>
<feature type="transmembrane region" description="Helical" evidence="1">
    <location>
        <begin position="32"/>
        <end position="51"/>
    </location>
</feature>
<dbReference type="OrthoDB" id="2303420at2759"/>
<evidence type="ECO:0000256" key="1">
    <source>
        <dbReference type="SAM" id="Phobius"/>
    </source>
</evidence>
<evidence type="ECO:0000313" key="3">
    <source>
        <dbReference type="Proteomes" id="UP000439903"/>
    </source>
</evidence>
<keyword evidence="3" id="KW-1185">Reference proteome</keyword>
<name>A0A8H4B2B2_GIGMA</name>
<accession>A0A8H4B2B2</accession>
<sequence>MKYLFQLIVLICIVHGLVIHGSPLFKGKLLKSTILIMTHNILIIYYIYALLTARSINLTKRCTFGGDKRDCGIGDNCRSGFDCNDGLSCLLEACSQQTSQTCTSGFDCNGGLSCLEGFCTKTSKG</sequence>
<keyword evidence="1" id="KW-0812">Transmembrane</keyword>
<comment type="caution">
    <text evidence="2">The sequence shown here is derived from an EMBL/GenBank/DDBJ whole genome shotgun (WGS) entry which is preliminary data.</text>
</comment>
<dbReference type="Proteomes" id="UP000439903">
    <property type="component" value="Unassembled WGS sequence"/>
</dbReference>